<evidence type="ECO:0000313" key="4">
    <source>
        <dbReference type="Proteomes" id="UP000594263"/>
    </source>
</evidence>
<feature type="signal peptide" evidence="1">
    <location>
        <begin position="1"/>
        <end position="22"/>
    </location>
</feature>
<dbReference type="Gene3D" id="3.60.40.10">
    <property type="entry name" value="PPM-type phosphatase domain"/>
    <property type="match status" value="1"/>
</dbReference>
<evidence type="ECO:0000256" key="1">
    <source>
        <dbReference type="SAM" id="SignalP"/>
    </source>
</evidence>
<dbReference type="SUPFAM" id="SSF81606">
    <property type="entry name" value="PP2C-like"/>
    <property type="match status" value="1"/>
</dbReference>
<evidence type="ECO:0000259" key="2">
    <source>
        <dbReference type="PROSITE" id="PS51746"/>
    </source>
</evidence>
<dbReference type="OMA" id="KRIMFAL"/>
<keyword evidence="4" id="KW-1185">Reference proteome</keyword>
<dbReference type="PANTHER" id="PTHR47992">
    <property type="entry name" value="PROTEIN PHOSPHATASE"/>
    <property type="match status" value="1"/>
</dbReference>
<dbReference type="InterPro" id="IPR001932">
    <property type="entry name" value="PPM-type_phosphatase-like_dom"/>
</dbReference>
<dbReference type="PROSITE" id="PS51746">
    <property type="entry name" value="PPM_2"/>
    <property type="match status" value="1"/>
</dbReference>
<dbReference type="Proteomes" id="UP000594263">
    <property type="component" value="Unplaced"/>
</dbReference>
<proteinExistence type="predicted"/>
<protein>
    <recommendedName>
        <fullName evidence="2">PPM-type phosphatase domain-containing protein</fullName>
    </recommendedName>
</protein>
<feature type="domain" description="PPM-type phosphatase" evidence="2">
    <location>
        <begin position="59"/>
        <end position="424"/>
    </location>
</feature>
<keyword evidence="1" id="KW-0732">Signal</keyword>
<dbReference type="Gramene" id="Kaladp0053s0007.1.v1.1">
    <property type="protein sequence ID" value="Kaladp0053s0007.1.v1.1"/>
    <property type="gene ID" value="Kaladp0053s0007.v1.1"/>
</dbReference>
<dbReference type="SMART" id="SM00332">
    <property type="entry name" value="PP2Cc"/>
    <property type="match status" value="1"/>
</dbReference>
<evidence type="ECO:0000313" key="3">
    <source>
        <dbReference type="EnsemblPlants" id="Kaladp0053s0007.1.v1.1"/>
    </source>
</evidence>
<name>A0A7N0U2F5_KALFE</name>
<organism evidence="3 4">
    <name type="scientific">Kalanchoe fedtschenkoi</name>
    <name type="common">Lavender scallops</name>
    <name type="synonym">South American air plant</name>
    <dbReference type="NCBI Taxonomy" id="63787"/>
    <lineage>
        <taxon>Eukaryota</taxon>
        <taxon>Viridiplantae</taxon>
        <taxon>Streptophyta</taxon>
        <taxon>Embryophyta</taxon>
        <taxon>Tracheophyta</taxon>
        <taxon>Spermatophyta</taxon>
        <taxon>Magnoliopsida</taxon>
        <taxon>eudicotyledons</taxon>
        <taxon>Gunneridae</taxon>
        <taxon>Pentapetalae</taxon>
        <taxon>Saxifragales</taxon>
        <taxon>Crassulaceae</taxon>
        <taxon>Kalanchoe</taxon>
    </lineage>
</organism>
<dbReference type="InterPro" id="IPR036457">
    <property type="entry name" value="PPM-type-like_dom_sf"/>
</dbReference>
<sequence>MFPFTSLIQIVLGFQLITRCNGESSTCLMLYKEGGAPAVFQSPKCPRWKLSSHGDSQPPVCHTAMQQGRRKTQEDRVFCNLDVRIPFPGASGIRDVMVGIVAVFDGHNGAEASDMASQLFLEYFLLHTYFLLDSTYSLMLGKSMLPNKEYHAKLMEHNLDESANDRDKSQLLSIYDESFCLNILKQSLLRAIHDIDATFSKEASKRTLDSGTTATIILLADDHILAANIGDSKALLCSEKVQSPADAKATLLRIYAEKRRKGLISRSKGHNSFEVMTSKGLAHLVVKELTRDHHPDRDDEKSRVETAGGFVYDTSGVPRVNGKLAVSRAIGDLSFKRYGVISSPEITDWQQLTANDSYLVVASDGLFESLSTQDVCDLLWETEKHDNTQSQLSVVCSYALADCLVNTAFSQGSTDNIATAVVPLRAPTLSRKSAEEKCGLNGKESLVVDTHALVSGQPLRSISSRPALLEQPSHPVLTKFNRLLVEGKHGVAGCFYVFENLTHEVDYMIHPEMPKKKKKKTLNIITTSSLITLQPNVIKDREYL</sequence>
<dbReference type="AlphaFoldDB" id="A0A7N0U2F5"/>
<dbReference type="EnsemblPlants" id="Kaladp0053s0007.1.v1.1">
    <property type="protein sequence ID" value="Kaladp0053s0007.1.v1.1"/>
    <property type="gene ID" value="Kaladp0053s0007.v1.1"/>
</dbReference>
<dbReference type="Pfam" id="PF00481">
    <property type="entry name" value="PP2C"/>
    <property type="match status" value="2"/>
</dbReference>
<reference evidence="3" key="1">
    <citation type="submission" date="2021-01" db="UniProtKB">
        <authorList>
            <consortium name="EnsemblPlants"/>
        </authorList>
    </citation>
    <scope>IDENTIFICATION</scope>
</reference>
<feature type="chain" id="PRO_5029445819" description="PPM-type phosphatase domain-containing protein" evidence="1">
    <location>
        <begin position="23"/>
        <end position="544"/>
    </location>
</feature>
<dbReference type="CDD" id="cd00143">
    <property type="entry name" value="PP2Cc"/>
    <property type="match status" value="1"/>
</dbReference>
<dbReference type="InterPro" id="IPR015655">
    <property type="entry name" value="PP2C"/>
</dbReference>
<dbReference type="GO" id="GO:0004722">
    <property type="term" value="F:protein serine/threonine phosphatase activity"/>
    <property type="evidence" value="ECO:0007669"/>
    <property type="project" value="InterPro"/>
</dbReference>
<accession>A0A7N0U2F5</accession>